<evidence type="ECO:0000256" key="1">
    <source>
        <dbReference type="SAM" id="MobiDB-lite"/>
    </source>
</evidence>
<feature type="compositionally biased region" description="Polar residues" evidence="1">
    <location>
        <begin position="284"/>
        <end position="335"/>
    </location>
</feature>
<dbReference type="Proteomes" id="UP000799428">
    <property type="component" value="Unassembled WGS sequence"/>
</dbReference>
<evidence type="ECO:0000256" key="2">
    <source>
        <dbReference type="SAM" id="Phobius"/>
    </source>
</evidence>
<feature type="compositionally biased region" description="Polar residues" evidence="1">
    <location>
        <begin position="35"/>
        <end position="45"/>
    </location>
</feature>
<feature type="compositionally biased region" description="Polar residues" evidence="1">
    <location>
        <begin position="385"/>
        <end position="397"/>
    </location>
</feature>
<feature type="compositionally biased region" description="Low complexity" evidence="1">
    <location>
        <begin position="159"/>
        <end position="197"/>
    </location>
</feature>
<feature type="compositionally biased region" description="Polar residues" evidence="1">
    <location>
        <begin position="548"/>
        <end position="571"/>
    </location>
</feature>
<evidence type="ECO:0000313" key="4">
    <source>
        <dbReference type="Proteomes" id="UP000799428"/>
    </source>
</evidence>
<feature type="transmembrane region" description="Helical" evidence="2">
    <location>
        <begin position="660"/>
        <end position="681"/>
    </location>
</feature>
<keyword evidence="4" id="KW-1185">Reference proteome</keyword>
<accession>A0A6G1KE80</accession>
<proteinExistence type="predicted"/>
<feature type="region of interest" description="Disordered" evidence="1">
    <location>
        <begin position="144"/>
        <end position="337"/>
    </location>
</feature>
<feature type="compositionally biased region" description="Basic and acidic residues" evidence="1">
    <location>
        <begin position="398"/>
        <end position="411"/>
    </location>
</feature>
<feature type="compositionally biased region" description="Low complexity" evidence="1">
    <location>
        <begin position="246"/>
        <end position="264"/>
    </location>
</feature>
<keyword evidence="2" id="KW-1133">Transmembrane helix</keyword>
<feature type="region of interest" description="Disordered" evidence="1">
    <location>
        <begin position="385"/>
        <end position="521"/>
    </location>
</feature>
<dbReference type="OrthoDB" id="4153178at2759"/>
<keyword evidence="2" id="KW-0472">Membrane</keyword>
<protein>
    <recommendedName>
        <fullName evidence="5">Serine-rich protein</fullName>
    </recommendedName>
</protein>
<feature type="region of interest" description="Disordered" evidence="1">
    <location>
        <begin position="543"/>
        <end position="583"/>
    </location>
</feature>
<evidence type="ECO:0008006" key="5">
    <source>
        <dbReference type="Google" id="ProtNLM"/>
    </source>
</evidence>
<sequence length="819" mass="89786">MASSPPASPRLRNHRASTSTSTSASASASTSTTSPHTSRVVSPLQNFPKFSPPSRRRNTSPGRRPLHDRSNSQTNQHPGPTIRIVEDPGLDATHVYSKTPFPSHGSQILPPRKKPGYVFEGRGRGVSDLSPVANAVAKIEAGQSLVPKPLPHRKAVRHSTSTSTSDADTIVASSSFSPSSTRFSQGSTPPSSPTPNSWIEEKGLEILDEDIPLPPPLQNYSTIRTVPPSSSSAEDADETRALTPRASAASLDSSLASSASTDTLGHPDEHRISRPISKVPNYALSESSQTSQKQASSIDQEAQRPTTDTSAGSLSTSEYTYTASDRPASSPQPSATIHEAQHSTLTSGVRINFPIVRAPSASSLWAQSQNLPTISSRMNNRASQVHHWSSQLSTIPSESDRASRSIERRSQSFDGATYSHDDHSGNRTYPVRRRQTIESIASSDNASSNPGTGSSIAVPLPLFSPVTRPSHEGRDSDEVYDTISPLQPPPIKKQRSGFLRRRDSDSRSSSSRPSSSQSDFSTLVANTLPAWARVYYRRGERASIGAPESTSDASEVRLSTAQSGRTNTPSEGNFPLSIYRPRNRPHERMSYPETISTSGNHPAEQEIYVIGSPRRPRGDLLFVPHLRLDRRSQARLSAWKAPSFDDTLGTMLFSRQNRQIVLFVFGFIFPFSWMIAAFLPLPPNPDMTEISPSQLDVERQFDQEIGPVDDRSYQKALWWRNLNRIMAAIGTLLIGVIVSRPSSNTASSCIHADYCLSDCTSHSRITNVNPPRILLPQWPHHTIITYLITTTPQTHSLKRRDLTLMNRPFNDNLHAIYVL</sequence>
<keyword evidence="2" id="KW-0812">Transmembrane</keyword>
<dbReference type="EMBL" id="MU005768">
    <property type="protein sequence ID" value="KAF2711196.1"/>
    <property type="molecule type" value="Genomic_DNA"/>
</dbReference>
<reference evidence="3" key="1">
    <citation type="journal article" date="2020" name="Stud. Mycol.">
        <title>101 Dothideomycetes genomes: a test case for predicting lifestyles and emergence of pathogens.</title>
        <authorList>
            <person name="Haridas S."/>
            <person name="Albert R."/>
            <person name="Binder M."/>
            <person name="Bloem J."/>
            <person name="Labutti K."/>
            <person name="Salamov A."/>
            <person name="Andreopoulos B."/>
            <person name="Baker S."/>
            <person name="Barry K."/>
            <person name="Bills G."/>
            <person name="Bluhm B."/>
            <person name="Cannon C."/>
            <person name="Castanera R."/>
            <person name="Culley D."/>
            <person name="Daum C."/>
            <person name="Ezra D."/>
            <person name="Gonzalez J."/>
            <person name="Henrissat B."/>
            <person name="Kuo A."/>
            <person name="Liang C."/>
            <person name="Lipzen A."/>
            <person name="Lutzoni F."/>
            <person name="Magnuson J."/>
            <person name="Mondo S."/>
            <person name="Nolan M."/>
            <person name="Ohm R."/>
            <person name="Pangilinan J."/>
            <person name="Park H.-J."/>
            <person name="Ramirez L."/>
            <person name="Alfaro M."/>
            <person name="Sun H."/>
            <person name="Tritt A."/>
            <person name="Yoshinaga Y."/>
            <person name="Zwiers L.-H."/>
            <person name="Turgeon B."/>
            <person name="Goodwin S."/>
            <person name="Spatafora J."/>
            <person name="Crous P."/>
            <person name="Grigoriev I."/>
        </authorList>
    </citation>
    <scope>NUCLEOTIDE SEQUENCE</scope>
    <source>
        <strain evidence="3">CBS 279.74</strain>
    </source>
</reference>
<organism evidence="3 4">
    <name type="scientific">Pleomassaria siparia CBS 279.74</name>
    <dbReference type="NCBI Taxonomy" id="1314801"/>
    <lineage>
        <taxon>Eukaryota</taxon>
        <taxon>Fungi</taxon>
        <taxon>Dikarya</taxon>
        <taxon>Ascomycota</taxon>
        <taxon>Pezizomycotina</taxon>
        <taxon>Dothideomycetes</taxon>
        <taxon>Pleosporomycetidae</taxon>
        <taxon>Pleosporales</taxon>
        <taxon>Pleomassariaceae</taxon>
        <taxon>Pleomassaria</taxon>
    </lineage>
</organism>
<feature type="compositionally biased region" description="Low complexity" evidence="1">
    <location>
        <begin position="507"/>
        <end position="521"/>
    </location>
</feature>
<name>A0A6G1KE80_9PLEO</name>
<feature type="compositionally biased region" description="Polar residues" evidence="1">
    <location>
        <begin position="218"/>
        <end position="233"/>
    </location>
</feature>
<gene>
    <name evidence="3" type="ORF">K504DRAFT_244036</name>
</gene>
<dbReference type="AlphaFoldDB" id="A0A6G1KE80"/>
<feature type="compositionally biased region" description="Polar residues" evidence="1">
    <location>
        <begin position="437"/>
        <end position="455"/>
    </location>
</feature>
<feature type="region of interest" description="Disordered" evidence="1">
    <location>
        <begin position="1"/>
        <end position="122"/>
    </location>
</feature>
<feature type="compositionally biased region" description="Low complexity" evidence="1">
    <location>
        <begin position="16"/>
        <end position="34"/>
    </location>
</feature>
<evidence type="ECO:0000313" key="3">
    <source>
        <dbReference type="EMBL" id="KAF2711196.1"/>
    </source>
</evidence>